<dbReference type="GO" id="GO:0030425">
    <property type="term" value="C:dendrite"/>
    <property type="evidence" value="ECO:0007669"/>
    <property type="project" value="TreeGrafter"/>
</dbReference>
<accession>A0AAW1NE57</accession>
<comment type="subcellular location">
    <subcellularLocation>
        <location evidence="1 8">Cell membrane</location>
        <topology evidence="1 8">Multi-pass membrane protein</topology>
    </subcellularLocation>
</comment>
<evidence type="ECO:0000256" key="6">
    <source>
        <dbReference type="ARBA" id="ARBA00023170"/>
    </source>
</evidence>
<dbReference type="GO" id="GO:0050909">
    <property type="term" value="P:sensory perception of taste"/>
    <property type="evidence" value="ECO:0007669"/>
    <property type="project" value="InterPro"/>
</dbReference>
<sequence length="351" mass="40996">MAFLHIIITEQIVEIYSASWYDSMTVSSLLEQLSWFLATIFDSIYFMVESILNKFYNNKILNKFYNNKMLRILNGFADIEKELWEIGIKLNKYWEIGIKLNKYLWKYFSLLAPCCYISFLLLHLSTLVCMDYTSKGDILSSLYRSGMLFWIGIAHAVLVSNFINIVWIAATILKAINTYLKANYDEAYGSTSRYFDLRLISRILQETHNLIREYNQIVSCRMLLLFAMLFFWCTEYLGVTLYSVGSMMYSMIYIGGFALPAEIYYKEVEALKSTLFNIMSQLDNDQLKKEINVLSLQMLHENYEITTAGFFVIDLKLLFTIVAAISMYTIILTQFNPNAGVFKEYMNKHVI</sequence>
<feature type="transmembrane region" description="Helical" evidence="8">
    <location>
        <begin position="222"/>
        <end position="242"/>
    </location>
</feature>
<gene>
    <name evidence="9" type="ORF">QE152_g48</name>
</gene>
<keyword evidence="3 8" id="KW-0812">Transmembrane</keyword>
<evidence type="ECO:0000256" key="8">
    <source>
        <dbReference type="RuleBase" id="RU363108"/>
    </source>
</evidence>
<feature type="transmembrane region" description="Helical" evidence="8">
    <location>
        <begin position="148"/>
        <end position="173"/>
    </location>
</feature>
<dbReference type="GO" id="GO:0007165">
    <property type="term" value="P:signal transduction"/>
    <property type="evidence" value="ECO:0007669"/>
    <property type="project" value="UniProtKB-KW"/>
</dbReference>
<keyword evidence="2 8" id="KW-1003">Cell membrane</keyword>
<evidence type="ECO:0000313" key="9">
    <source>
        <dbReference type="EMBL" id="KAK9759336.1"/>
    </source>
</evidence>
<comment type="similarity">
    <text evidence="8">Belongs to the insect chemoreceptor superfamily. Gustatory receptor (GR) family.</text>
</comment>
<dbReference type="Pfam" id="PF08395">
    <property type="entry name" value="7tm_7"/>
    <property type="match status" value="1"/>
</dbReference>
<keyword evidence="4 8" id="KW-1133">Transmembrane helix</keyword>
<proteinExistence type="inferred from homology"/>
<dbReference type="PANTHER" id="PTHR21143">
    <property type="entry name" value="INVERTEBRATE GUSTATORY RECEPTOR"/>
    <property type="match status" value="1"/>
</dbReference>
<dbReference type="InterPro" id="IPR013604">
    <property type="entry name" value="7TM_chemorcpt"/>
</dbReference>
<feature type="transmembrane region" description="Helical" evidence="8">
    <location>
        <begin position="107"/>
        <end position="128"/>
    </location>
</feature>
<comment type="caution">
    <text evidence="9">The sequence shown here is derived from an EMBL/GenBank/DDBJ whole genome shotgun (WGS) entry which is preliminary data.</text>
</comment>
<reference evidence="9 10" key="1">
    <citation type="journal article" date="2024" name="BMC Genomics">
        <title>De novo assembly and annotation of Popillia japonica's genome with initial clues to its potential as an invasive pest.</title>
        <authorList>
            <person name="Cucini C."/>
            <person name="Boschi S."/>
            <person name="Funari R."/>
            <person name="Cardaioli E."/>
            <person name="Iannotti N."/>
            <person name="Marturano G."/>
            <person name="Paoli F."/>
            <person name="Bruttini M."/>
            <person name="Carapelli A."/>
            <person name="Frati F."/>
            <person name="Nardi F."/>
        </authorList>
    </citation>
    <scope>NUCLEOTIDE SEQUENCE [LARGE SCALE GENOMIC DNA]</scope>
    <source>
        <strain evidence="9">DMR45628</strain>
    </source>
</reference>
<organism evidence="9 10">
    <name type="scientific">Popillia japonica</name>
    <name type="common">Japanese beetle</name>
    <dbReference type="NCBI Taxonomy" id="7064"/>
    <lineage>
        <taxon>Eukaryota</taxon>
        <taxon>Metazoa</taxon>
        <taxon>Ecdysozoa</taxon>
        <taxon>Arthropoda</taxon>
        <taxon>Hexapoda</taxon>
        <taxon>Insecta</taxon>
        <taxon>Pterygota</taxon>
        <taxon>Neoptera</taxon>
        <taxon>Endopterygota</taxon>
        <taxon>Coleoptera</taxon>
        <taxon>Polyphaga</taxon>
        <taxon>Scarabaeiformia</taxon>
        <taxon>Scarabaeidae</taxon>
        <taxon>Rutelinae</taxon>
        <taxon>Popillia</taxon>
    </lineage>
</organism>
<evidence type="ECO:0000256" key="7">
    <source>
        <dbReference type="ARBA" id="ARBA00023224"/>
    </source>
</evidence>
<dbReference type="EMBL" id="JASPKY010000001">
    <property type="protein sequence ID" value="KAK9759336.1"/>
    <property type="molecule type" value="Genomic_DNA"/>
</dbReference>
<feature type="transmembrane region" description="Helical" evidence="8">
    <location>
        <begin position="308"/>
        <end position="331"/>
    </location>
</feature>
<keyword evidence="10" id="KW-1185">Reference proteome</keyword>
<dbReference type="GO" id="GO:0030424">
    <property type="term" value="C:axon"/>
    <property type="evidence" value="ECO:0007669"/>
    <property type="project" value="TreeGrafter"/>
</dbReference>
<keyword evidence="7 8" id="KW-0807">Transducer</keyword>
<name>A0AAW1NE57_POPJA</name>
<dbReference type="PANTHER" id="PTHR21143:SF121">
    <property type="entry name" value="GUSTATORY AND ODORANT RECEPTOR 21A"/>
    <property type="match status" value="1"/>
</dbReference>
<evidence type="ECO:0000313" key="10">
    <source>
        <dbReference type="Proteomes" id="UP001458880"/>
    </source>
</evidence>
<evidence type="ECO:0000256" key="4">
    <source>
        <dbReference type="ARBA" id="ARBA00022989"/>
    </source>
</evidence>
<dbReference type="Proteomes" id="UP001458880">
    <property type="component" value="Unassembled WGS sequence"/>
</dbReference>
<dbReference type="AlphaFoldDB" id="A0AAW1NE57"/>
<comment type="caution">
    <text evidence="8">Lacks conserved residue(s) required for the propagation of feature annotation.</text>
</comment>
<evidence type="ECO:0000256" key="2">
    <source>
        <dbReference type="ARBA" id="ARBA00022475"/>
    </source>
</evidence>
<keyword evidence="6 8" id="KW-0675">Receptor</keyword>
<dbReference type="GO" id="GO:0043025">
    <property type="term" value="C:neuronal cell body"/>
    <property type="evidence" value="ECO:0007669"/>
    <property type="project" value="TreeGrafter"/>
</dbReference>
<keyword evidence="5 8" id="KW-0472">Membrane</keyword>
<evidence type="ECO:0000256" key="5">
    <source>
        <dbReference type="ARBA" id="ARBA00023136"/>
    </source>
</evidence>
<protein>
    <recommendedName>
        <fullName evidence="8">Gustatory receptor</fullName>
    </recommendedName>
</protein>
<dbReference type="GO" id="GO:0005886">
    <property type="term" value="C:plasma membrane"/>
    <property type="evidence" value="ECO:0007669"/>
    <property type="project" value="UniProtKB-SubCell"/>
</dbReference>
<comment type="function">
    <text evidence="8">Gustatory receptor which mediates acceptance or avoidance behavior, depending on its substrates.</text>
</comment>
<evidence type="ECO:0000256" key="1">
    <source>
        <dbReference type="ARBA" id="ARBA00004651"/>
    </source>
</evidence>
<evidence type="ECO:0000256" key="3">
    <source>
        <dbReference type="ARBA" id="ARBA00022692"/>
    </source>
</evidence>